<organism evidence="1 2">
    <name type="scientific">Vibrio inusitatus NBRC 102082</name>
    <dbReference type="NCBI Taxonomy" id="1219070"/>
    <lineage>
        <taxon>Bacteria</taxon>
        <taxon>Pseudomonadati</taxon>
        <taxon>Pseudomonadota</taxon>
        <taxon>Gammaproteobacteria</taxon>
        <taxon>Vibrionales</taxon>
        <taxon>Vibrionaceae</taxon>
        <taxon>Vibrio</taxon>
    </lineage>
</organism>
<evidence type="ECO:0008006" key="3">
    <source>
        <dbReference type="Google" id="ProtNLM"/>
    </source>
</evidence>
<proteinExistence type="predicted"/>
<dbReference type="Proteomes" id="UP000318717">
    <property type="component" value="Unassembled WGS sequence"/>
</dbReference>
<dbReference type="AlphaFoldDB" id="A0A4Y3HT07"/>
<reference evidence="1 2" key="1">
    <citation type="submission" date="2019-06" db="EMBL/GenBank/DDBJ databases">
        <title>Whole genome shotgun sequence of Vibrio inusitatus NBRC 102082.</title>
        <authorList>
            <person name="Hosoyama A."/>
            <person name="Uohara A."/>
            <person name="Ohji S."/>
            <person name="Ichikawa N."/>
        </authorList>
    </citation>
    <scope>NUCLEOTIDE SEQUENCE [LARGE SCALE GENOMIC DNA]</scope>
    <source>
        <strain evidence="1 2">NBRC 102082</strain>
    </source>
</reference>
<evidence type="ECO:0000313" key="1">
    <source>
        <dbReference type="EMBL" id="GEA50091.1"/>
    </source>
</evidence>
<dbReference type="RefSeq" id="WP_141344481.1">
    <property type="nucleotide sequence ID" value="NZ_BJLF01000003.1"/>
</dbReference>
<evidence type="ECO:0000313" key="2">
    <source>
        <dbReference type="Proteomes" id="UP000318717"/>
    </source>
</evidence>
<dbReference type="OrthoDB" id="6488871at2"/>
<gene>
    <name evidence="1" type="ORF">VIN01S_08950</name>
</gene>
<dbReference type="EMBL" id="BJLF01000003">
    <property type="protein sequence ID" value="GEA50091.1"/>
    <property type="molecule type" value="Genomic_DNA"/>
</dbReference>
<keyword evidence="2" id="KW-1185">Reference proteome</keyword>
<protein>
    <recommendedName>
        <fullName evidence="3">Transporter</fullName>
    </recommendedName>
</protein>
<comment type="caution">
    <text evidence="1">The sequence shown here is derived from an EMBL/GenBank/DDBJ whole genome shotgun (WGS) entry which is preliminary data.</text>
</comment>
<name>A0A4Y3HT07_9VIBR</name>
<sequence>MTSSQIQNNAVRFDYTHFLGESSRGHRWRFVDVIHSIAPIFGTLWQQEIDKAQNSEQKLWESALNQLSSTHSDEKNLVKLLKIAKQEKIASLEISLPYSFEQEQIEAICNRAEVTIDCVDEELWKVTL</sequence>
<accession>A0A4Y3HT07</accession>